<evidence type="ECO:0000256" key="4">
    <source>
        <dbReference type="ARBA" id="ARBA00013244"/>
    </source>
</evidence>
<keyword evidence="5" id="KW-0808">Transferase</keyword>
<dbReference type="InterPro" id="IPR050583">
    <property type="entry name" value="Mycobacterial_A85_antigen"/>
</dbReference>
<evidence type="ECO:0000256" key="1">
    <source>
        <dbReference type="ARBA" id="ARBA00000697"/>
    </source>
</evidence>
<comment type="catalytic activity">
    <reaction evidence="8">
        <text>an acyl-CoA + a 1,2-diacyl-sn-glycerol = a triacyl-sn-glycerol + CoA</text>
        <dbReference type="Rhea" id="RHEA:10868"/>
        <dbReference type="ChEBI" id="CHEBI:17815"/>
        <dbReference type="ChEBI" id="CHEBI:57287"/>
        <dbReference type="ChEBI" id="CHEBI:58342"/>
        <dbReference type="ChEBI" id="CHEBI:64615"/>
        <dbReference type="EC" id="2.3.1.20"/>
    </reaction>
</comment>
<keyword evidence="11" id="KW-1185">Reference proteome</keyword>
<evidence type="ECO:0000313" key="10">
    <source>
        <dbReference type="EMBL" id="MFD1533593.1"/>
    </source>
</evidence>
<dbReference type="EC" id="2.3.1.122" evidence="3"/>
<feature type="signal peptide" evidence="9">
    <location>
        <begin position="1"/>
        <end position="38"/>
    </location>
</feature>
<evidence type="ECO:0000256" key="5">
    <source>
        <dbReference type="ARBA" id="ARBA00022679"/>
    </source>
</evidence>
<dbReference type="Pfam" id="PF00756">
    <property type="entry name" value="Esterase"/>
    <property type="match status" value="1"/>
</dbReference>
<evidence type="ECO:0000256" key="7">
    <source>
        <dbReference type="ARBA" id="ARBA00032572"/>
    </source>
</evidence>
<gene>
    <name evidence="10" type="ORF">ACFSCY_29630</name>
</gene>
<reference evidence="11" key="1">
    <citation type="journal article" date="2019" name="Int. J. Syst. Evol. Microbiol.">
        <title>The Global Catalogue of Microorganisms (GCM) 10K type strain sequencing project: providing services to taxonomists for standard genome sequencing and annotation.</title>
        <authorList>
            <consortium name="The Broad Institute Genomics Platform"/>
            <consortium name="The Broad Institute Genome Sequencing Center for Infectious Disease"/>
            <person name="Wu L."/>
            <person name="Ma J."/>
        </authorList>
    </citation>
    <scope>NUCLEOTIDE SEQUENCE [LARGE SCALE GENOMIC DNA]</scope>
    <source>
        <strain evidence="11">JCM 12165</strain>
    </source>
</reference>
<dbReference type="InterPro" id="IPR000801">
    <property type="entry name" value="Esterase-like"/>
</dbReference>
<dbReference type="SUPFAM" id="SSF53474">
    <property type="entry name" value="alpha/beta-Hydrolases"/>
    <property type="match status" value="1"/>
</dbReference>
<protein>
    <recommendedName>
        <fullName evidence="7">Acyl-CoA:diacylglycerol acyltransferase</fullName>
        <ecNumber evidence="3">2.3.1.122</ecNumber>
        <ecNumber evidence="4">2.3.1.20</ecNumber>
    </recommendedName>
</protein>
<accession>A0ABW4FTZ6</accession>
<dbReference type="InterPro" id="IPR029058">
    <property type="entry name" value="AB_hydrolase_fold"/>
</dbReference>
<evidence type="ECO:0000313" key="11">
    <source>
        <dbReference type="Proteomes" id="UP001597145"/>
    </source>
</evidence>
<evidence type="ECO:0000256" key="2">
    <source>
        <dbReference type="ARBA" id="ARBA00005874"/>
    </source>
</evidence>
<comment type="catalytic activity">
    <reaction evidence="1">
        <text>2 alpha,alpha'-trehalose 6-mycolate = alpha,alpha'-trehalose 6,6'-bismycolate + alpha,alpha-trehalose</text>
        <dbReference type="Rhea" id="RHEA:23472"/>
        <dbReference type="ChEBI" id="CHEBI:16551"/>
        <dbReference type="ChEBI" id="CHEBI:18195"/>
        <dbReference type="ChEBI" id="CHEBI:18234"/>
        <dbReference type="EC" id="2.3.1.122"/>
    </reaction>
</comment>
<evidence type="ECO:0000256" key="9">
    <source>
        <dbReference type="SAM" id="SignalP"/>
    </source>
</evidence>
<dbReference type="EC" id="2.3.1.20" evidence="4"/>
<dbReference type="RefSeq" id="WP_343985645.1">
    <property type="nucleotide sequence ID" value="NZ_BAAAJG010000026.1"/>
</dbReference>
<dbReference type="PANTHER" id="PTHR48098">
    <property type="entry name" value="ENTEROCHELIN ESTERASE-RELATED"/>
    <property type="match status" value="1"/>
</dbReference>
<feature type="chain" id="PRO_5046912301" description="Acyl-CoA:diacylglycerol acyltransferase" evidence="9">
    <location>
        <begin position="39"/>
        <end position="330"/>
    </location>
</feature>
<dbReference type="Proteomes" id="UP001597145">
    <property type="component" value="Unassembled WGS sequence"/>
</dbReference>
<comment type="similarity">
    <text evidence="2">Belongs to the mycobacterial A85 antigen family.</text>
</comment>
<evidence type="ECO:0000256" key="8">
    <source>
        <dbReference type="ARBA" id="ARBA00048109"/>
    </source>
</evidence>
<sequence length="330" mass="35484">MSKFRPTRRGVLKAVAAVTAALAVSGGTLIATAPAASAVEDAAGLHIVESNDGDPRMKYYRFDTPEIGWDPAVNVLLPDGYDPGRRYPVLYLFHGGGSDQNFMAWDRMGIRQMSAGKDIIIVMPDGGPAGWYSNPVSSNVGPRNWENFHINQLVPWVDANFPTYAEADGRAVAGFSMGGFGALKYMATHPDLFASVSSHSGPADLRHDFGAVGHWANVSSAAVELGGGTVFGVPWDEAKVSRDNPAENIESFRGKRIFLSAGTGPFRDAAKAIPDANEVEVLPNQRAFRARLDQAGIPHEGREHGAGHEVDPKNFTDDLNGIIDWLRKAS</sequence>
<keyword evidence="9" id="KW-0732">Signal</keyword>
<proteinExistence type="inferred from homology"/>
<evidence type="ECO:0000256" key="3">
    <source>
        <dbReference type="ARBA" id="ARBA00012820"/>
    </source>
</evidence>
<dbReference type="PANTHER" id="PTHR48098:SF1">
    <property type="entry name" value="DIACYLGLYCEROL ACYLTRANSFERASE_MYCOLYLTRANSFERASE AG85A"/>
    <property type="match status" value="1"/>
</dbReference>
<dbReference type="Gene3D" id="3.40.50.1820">
    <property type="entry name" value="alpha/beta hydrolase"/>
    <property type="match status" value="1"/>
</dbReference>
<evidence type="ECO:0000256" key="6">
    <source>
        <dbReference type="ARBA" id="ARBA00023315"/>
    </source>
</evidence>
<comment type="caution">
    <text evidence="10">The sequence shown here is derived from an EMBL/GenBank/DDBJ whole genome shotgun (WGS) entry which is preliminary data.</text>
</comment>
<name>A0ABW4FTZ6_9PSEU</name>
<dbReference type="PROSITE" id="PS51318">
    <property type="entry name" value="TAT"/>
    <property type="match status" value="1"/>
</dbReference>
<organism evidence="10 11">
    <name type="scientific">Pseudonocardia aurantiaca</name>
    <dbReference type="NCBI Taxonomy" id="75290"/>
    <lineage>
        <taxon>Bacteria</taxon>
        <taxon>Bacillati</taxon>
        <taxon>Actinomycetota</taxon>
        <taxon>Actinomycetes</taxon>
        <taxon>Pseudonocardiales</taxon>
        <taxon>Pseudonocardiaceae</taxon>
        <taxon>Pseudonocardia</taxon>
    </lineage>
</organism>
<dbReference type="EMBL" id="JBHUCP010000025">
    <property type="protein sequence ID" value="MFD1533593.1"/>
    <property type="molecule type" value="Genomic_DNA"/>
</dbReference>
<dbReference type="InterPro" id="IPR006311">
    <property type="entry name" value="TAT_signal"/>
</dbReference>
<keyword evidence="6" id="KW-0012">Acyltransferase</keyword>